<evidence type="ECO:0000313" key="2">
    <source>
        <dbReference type="Proteomes" id="UP001144978"/>
    </source>
</evidence>
<evidence type="ECO:0000313" key="1">
    <source>
        <dbReference type="EMBL" id="KAJ3000254.1"/>
    </source>
</evidence>
<keyword evidence="2" id="KW-1185">Reference proteome</keyword>
<dbReference type="Proteomes" id="UP001144978">
    <property type="component" value="Unassembled WGS sequence"/>
</dbReference>
<reference evidence="1" key="1">
    <citation type="submission" date="2022-08" db="EMBL/GenBank/DDBJ databases">
        <title>Genome Sequence of Pycnoporus sanguineus.</title>
        <authorList>
            <person name="Buettner E."/>
        </authorList>
    </citation>
    <scope>NUCLEOTIDE SEQUENCE</scope>
    <source>
        <strain evidence="1">CG-C14</strain>
    </source>
</reference>
<proteinExistence type="predicted"/>
<sequence>MPSSLALDTILPGLSELVDSVSPSVPASGRRLRQRNSMSASPTKAASKARVNSSVAAVKKRGRPPGSKNKKAPEQAAQPVPKERPSAPAKPIAQERGGVP</sequence>
<name>A0ACC1PR65_9APHY</name>
<protein>
    <submittedName>
        <fullName evidence="1">Uncharacterized protein</fullName>
    </submittedName>
</protein>
<comment type="caution">
    <text evidence="1">The sequence shown here is derived from an EMBL/GenBank/DDBJ whole genome shotgun (WGS) entry which is preliminary data.</text>
</comment>
<dbReference type="EMBL" id="JANSHE010001865">
    <property type="protein sequence ID" value="KAJ3000254.1"/>
    <property type="molecule type" value="Genomic_DNA"/>
</dbReference>
<organism evidence="1 2">
    <name type="scientific">Trametes sanguinea</name>
    <dbReference type="NCBI Taxonomy" id="158606"/>
    <lineage>
        <taxon>Eukaryota</taxon>
        <taxon>Fungi</taxon>
        <taxon>Dikarya</taxon>
        <taxon>Basidiomycota</taxon>
        <taxon>Agaricomycotina</taxon>
        <taxon>Agaricomycetes</taxon>
        <taxon>Polyporales</taxon>
        <taxon>Polyporaceae</taxon>
        <taxon>Trametes</taxon>
    </lineage>
</organism>
<accession>A0ACC1PR65</accession>
<gene>
    <name evidence="1" type="ORF">NUW54_g6808</name>
</gene>